<dbReference type="Pfam" id="PF04333">
    <property type="entry name" value="MlaA"/>
    <property type="match status" value="1"/>
</dbReference>
<gene>
    <name evidence="3" type="ordered locus">ABO_1516</name>
</gene>
<dbReference type="Proteomes" id="UP000008871">
    <property type="component" value="Chromosome"/>
</dbReference>
<evidence type="ECO:0000256" key="2">
    <source>
        <dbReference type="ARBA" id="ARBA00022729"/>
    </source>
</evidence>
<keyword evidence="3" id="KW-0449">Lipoprotein</keyword>
<dbReference type="EMBL" id="AM286690">
    <property type="protein sequence ID" value="CAL16964.1"/>
    <property type="molecule type" value="Genomic_DNA"/>
</dbReference>
<dbReference type="KEGG" id="abo:ABO_1516"/>
<evidence type="ECO:0000313" key="3">
    <source>
        <dbReference type="EMBL" id="CAL16964.1"/>
    </source>
</evidence>
<dbReference type="GO" id="GO:0016020">
    <property type="term" value="C:membrane"/>
    <property type="evidence" value="ECO:0007669"/>
    <property type="project" value="InterPro"/>
</dbReference>
<evidence type="ECO:0000256" key="1">
    <source>
        <dbReference type="ARBA" id="ARBA00010634"/>
    </source>
</evidence>
<dbReference type="STRING" id="393595.ABO_1516"/>
<dbReference type="PANTHER" id="PTHR30035:SF3">
    <property type="entry name" value="INTERMEMBRANE PHOSPHOLIPID TRANSPORT SYSTEM LIPOPROTEIN MLAA"/>
    <property type="match status" value="1"/>
</dbReference>
<keyword evidence="2" id="KW-0732">Signal</keyword>
<accession>Q0VPD4</accession>
<proteinExistence type="inferred from homology"/>
<keyword evidence="4" id="KW-1185">Reference proteome</keyword>
<protein>
    <submittedName>
        <fullName evidence="3">VacJ lipoprotein, putative</fullName>
    </submittedName>
</protein>
<organism evidence="3 4">
    <name type="scientific">Alcanivorax borkumensis (strain ATCC 700651 / DSM 11573 / NCIMB 13689 / SK2)</name>
    <dbReference type="NCBI Taxonomy" id="393595"/>
    <lineage>
        <taxon>Bacteria</taxon>
        <taxon>Pseudomonadati</taxon>
        <taxon>Pseudomonadota</taxon>
        <taxon>Gammaproteobacteria</taxon>
        <taxon>Oceanospirillales</taxon>
        <taxon>Alcanivoracaceae</taxon>
        <taxon>Alcanivorax</taxon>
    </lineage>
</organism>
<reference evidence="3 4" key="1">
    <citation type="journal article" date="2006" name="Nat. Biotechnol.">
        <title>Genome sequence of the ubiquitous hydrocarbon-degrading marine bacterium Alcanivorax borkumensis.</title>
        <authorList>
            <person name="Schneiker S."/>
            <person name="Martins dos Santos V.A.P."/>
            <person name="Bartels D."/>
            <person name="Bekel T."/>
            <person name="Brecht M."/>
            <person name="Buhrmester J."/>
            <person name="Chernikova T.N."/>
            <person name="Denaro R."/>
            <person name="Ferrer M."/>
            <person name="Gertler C."/>
            <person name="Goesmann A."/>
            <person name="Golyshina O.V."/>
            <person name="Kaminski F."/>
            <person name="Khachane A.N."/>
            <person name="Lang S."/>
            <person name="Linke B."/>
            <person name="McHardy A.C."/>
            <person name="Meyer F."/>
            <person name="Nechitaylo T."/>
            <person name="Puehler A."/>
            <person name="Regenhardt D."/>
            <person name="Rupp O."/>
            <person name="Sabirova J.S."/>
            <person name="Selbitschka W."/>
            <person name="Yakimov M.M."/>
            <person name="Timmis K.N."/>
            <person name="Vorhoelter F.-J."/>
            <person name="Weidner S."/>
            <person name="Kaiser O."/>
            <person name="Golyshin P.N."/>
        </authorList>
    </citation>
    <scope>NUCLEOTIDE SEQUENCE [LARGE SCALE GENOMIC DNA]</scope>
    <source>
        <strain evidence="4">ATCC 700651 / DSM 11573 / NCIMB 13689 / SK2</strain>
    </source>
</reference>
<dbReference type="AlphaFoldDB" id="Q0VPD4"/>
<dbReference type="GO" id="GO:0120010">
    <property type="term" value="P:intermembrane phospholipid transfer"/>
    <property type="evidence" value="ECO:0007669"/>
    <property type="project" value="TreeGrafter"/>
</dbReference>
<dbReference type="PANTHER" id="PTHR30035">
    <property type="entry name" value="LIPOPROTEIN VACJ-RELATED"/>
    <property type="match status" value="1"/>
</dbReference>
<comment type="similarity">
    <text evidence="1">Belongs to the MlaA family.</text>
</comment>
<dbReference type="InterPro" id="IPR007428">
    <property type="entry name" value="MlaA"/>
</dbReference>
<name>Q0VPD4_ALCBS</name>
<evidence type="ECO:0000313" key="4">
    <source>
        <dbReference type="Proteomes" id="UP000008871"/>
    </source>
</evidence>
<dbReference type="PRINTS" id="PR01805">
    <property type="entry name" value="VACJLIPOPROT"/>
</dbReference>
<dbReference type="eggNOG" id="COG2853">
    <property type="taxonomic scope" value="Bacteria"/>
</dbReference>
<sequence length="275" mass="31918">MSCRARLYYGSPLLFGVFVRYLLLSLLLCLPLAVQAEEDWGDGSTAFDSPDSKPNYEDPWEDINRKIFAFNEALDKYGLKPVAKGYKRVTPQWMNDTITRFYENLRDFRSGLNNVLQWRWGHVGQNWGRFAVNTTLGIGGLFDVASKVDLEKHNSDLGLTLAHWGVPEGPYMVLPFFGPSTGRDTAAILPEDYMRLRHYISHDRTRYSFTAAYVVDLRADLLDLERNIVGDRYTFLRNAYLQRRRFESGDRPSLRFPEIETRDSELNDEYEEDGW</sequence>
<dbReference type="HOGENOM" id="CLU_059326_2_2_6"/>